<evidence type="ECO:0000313" key="2">
    <source>
        <dbReference type="EMBL" id="OQR91378.1"/>
    </source>
</evidence>
<organism evidence="2 3">
    <name type="scientific">Thraustotheca clavata</name>
    <dbReference type="NCBI Taxonomy" id="74557"/>
    <lineage>
        <taxon>Eukaryota</taxon>
        <taxon>Sar</taxon>
        <taxon>Stramenopiles</taxon>
        <taxon>Oomycota</taxon>
        <taxon>Saprolegniomycetes</taxon>
        <taxon>Saprolegniales</taxon>
        <taxon>Achlyaceae</taxon>
        <taxon>Thraustotheca</taxon>
    </lineage>
</organism>
<feature type="compositionally biased region" description="Low complexity" evidence="1">
    <location>
        <begin position="264"/>
        <end position="277"/>
    </location>
</feature>
<feature type="region of interest" description="Disordered" evidence="1">
    <location>
        <begin position="250"/>
        <end position="304"/>
    </location>
</feature>
<evidence type="ECO:0000256" key="1">
    <source>
        <dbReference type="SAM" id="MobiDB-lite"/>
    </source>
</evidence>
<keyword evidence="3" id="KW-1185">Reference proteome</keyword>
<sequence length="304" mass="30547">MDVFAGLDPLGGKGTGGVKAQNNYATPPKQGNIGMGLGPNGLPINPVGMPGINPNGMLGMNYNSMSGINPAGMPINPAGMPGVNPVGLPGINGAWMPGMNPNGMPGISPNCMPGMNPLGMAGMNPNGMMNMPMGGGMMPPAPVAQPVMYDSIKNLLEKKAPAAVSSEGGGGDMFSCFGGENKAGSRTNSGSQVVCQTPTSLDPFGGNASTNSAANLSIFGDTTPSTSGNISTSSSTPKNNALADRLRSKRQTQEAQRATLNVGTYASSNAATTATPSIKKQLGGETNTSTPTVPSTNPDNLLGF</sequence>
<comment type="caution">
    <text evidence="2">The sequence shown here is derived from an EMBL/GenBank/DDBJ whole genome shotgun (WGS) entry which is preliminary data.</text>
</comment>
<dbReference type="EMBL" id="JNBS01002432">
    <property type="protein sequence ID" value="OQR91378.1"/>
    <property type="molecule type" value="Genomic_DNA"/>
</dbReference>
<proteinExistence type="predicted"/>
<accession>A0A1V9Z053</accession>
<dbReference type="AlphaFoldDB" id="A0A1V9Z053"/>
<dbReference type="Proteomes" id="UP000243217">
    <property type="component" value="Unassembled WGS sequence"/>
</dbReference>
<feature type="compositionally biased region" description="Polar residues" evidence="1">
    <location>
        <begin position="253"/>
        <end position="262"/>
    </location>
</feature>
<evidence type="ECO:0000313" key="3">
    <source>
        <dbReference type="Proteomes" id="UP000243217"/>
    </source>
</evidence>
<feature type="compositionally biased region" description="Low complexity" evidence="1">
    <location>
        <begin position="286"/>
        <end position="298"/>
    </location>
</feature>
<feature type="region of interest" description="Disordered" evidence="1">
    <location>
        <begin position="183"/>
        <end position="208"/>
    </location>
</feature>
<name>A0A1V9Z053_9STRA</name>
<protein>
    <submittedName>
        <fullName evidence="2">Uncharacterized protein</fullName>
    </submittedName>
</protein>
<gene>
    <name evidence="2" type="ORF">THRCLA_22470</name>
</gene>
<dbReference type="OrthoDB" id="79855at2759"/>
<reference evidence="2 3" key="1">
    <citation type="journal article" date="2014" name="Genome Biol. Evol.">
        <title>The secreted proteins of Achlya hypogyna and Thraustotheca clavata identify the ancestral oomycete secretome and reveal gene acquisitions by horizontal gene transfer.</title>
        <authorList>
            <person name="Misner I."/>
            <person name="Blouin N."/>
            <person name="Leonard G."/>
            <person name="Richards T.A."/>
            <person name="Lane C.E."/>
        </authorList>
    </citation>
    <scope>NUCLEOTIDE SEQUENCE [LARGE SCALE GENOMIC DNA]</scope>
    <source>
        <strain evidence="2 3">ATCC 34112</strain>
    </source>
</reference>
<feature type="compositionally biased region" description="Polar residues" evidence="1">
    <location>
        <begin position="184"/>
        <end position="200"/>
    </location>
</feature>